<dbReference type="Gene3D" id="1.10.510.10">
    <property type="entry name" value="Transferase(Phosphotransferase) domain 1"/>
    <property type="match status" value="1"/>
</dbReference>
<organism evidence="5 6">
    <name type="scientific">Desmophyllum pertusum</name>
    <dbReference type="NCBI Taxonomy" id="174260"/>
    <lineage>
        <taxon>Eukaryota</taxon>
        <taxon>Metazoa</taxon>
        <taxon>Cnidaria</taxon>
        <taxon>Anthozoa</taxon>
        <taxon>Hexacorallia</taxon>
        <taxon>Scleractinia</taxon>
        <taxon>Caryophylliina</taxon>
        <taxon>Caryophylliidae</taxon>
        <taxon>Desmophyllum</taxon>
    </lineage>
</organism>
<comment type="caution">
    <text evidence="5">The sequence shown here is derived from an EMBL/GenBank/DDBJ whole genome shotgun (WGS) entry which is preliminary data.</text>
</comment>
<reference evidence="5" key="1">
    <citation type="submission" date="2023-01" db="EMBL/GenBank/DDBJ databases">
        <title>Genome assembly of the deep-sea coral Lophelia pertusa.</title>
        <authorList>
            <person name="Herrera S."/>
            <person name="Cordes E."/>
        </authorList>
    </citation>
    <scope>NUCLEOTIDE SEQUENCE</scope>
    <source>
        <strain evidence="5">USNM1676648</strain>
        <tissue evidence="5">Polyp</tissue>
    </source>
</reference>
<dbReference type="EMBL" id="MU825920">
    <property type="protein sequence ID" value="KAJ7382552.1"/>
    <property type="molecule type" value="Genomic_DNA"/>
</dbReference>
<dbReference type="Proteomes" id="UP001163046">
    <property type="component" value="Unassembled WGS sequence"/>
</dbReference>
<dbReference type="PANTHER" id="PTHR44329">
    <property type="entry name" value="SERINE/THREONINE-PROTEIN KINASE TNNI3K-RELATED"/>
    <property type="match status" value="1"/>
</dbReference>
<dbReference type="InterPro" id="IPR051681">
    <property type="entry name" value="Ser/Thr_Kinases-Pseudokinases"/>
</dbReference>
<dbReference type="OrthoDB" id="5963884at2759"/>
<accession>A0A9W9ZIY1</accession>
<evidence type="ECO:0000256" key="1">
    <source>
        <dbReference type="ARBA" id="ARBA00022741"/>
    </source>
</evidence>
<keyword evidence="1" id="KW-0547">Nucleotide-binding</keyword>
<dbReference type="Gene3D" id="3.30.200.20">
    <property type="entry name" value="Phosphorylase Kinase, domain 1"/>
    <property type="match status" value="1"/>
</dbReference>
<dbReference type="PROSITE" id="PS50011">
    <property type="entry name" value="PROTEIN_KINASE_DOM"/>
    <property type="match status" value="1"/>
</dbReference>
<evidence type="ECO:0000256" key="3">
    <source>
        <dbReference type="SAM" id="Coils"/>
    </source>
</evidence>
<evidence type="ECO:0000313" key="6">
    <source>
        <dbReference type="Proteomes" id="UP001163046"/>
    </source>
</evidence>
<dbReference type="GO" id="GO:0097527">
    <property type="term" value="P:necroptotic signaling pathway"/>
    <property type="evidence" value="ECO:0007669"/>
    <property type="project" value="TreeGrafter"/>
</dbReference>
<name>A0A9W9ZIY1_9CNID</name>
<protein>
    <recommendedName>
        <fullName evidence="4">Protein kinase domain-containing protein</fullName>
    </recommendedName>
</protein>
<feature type="domain" description="Protein kinase" evidence="4">
    <location>
        <begin position="107"/>
        <end position="346"/>
    </location>
</feature>
<dbReference type="PANTHER" id="PTHR44329:SF298">
    <property type="entry name" value="MIXED LINEAGE KINASE DOMAIN-LIKE PROTEIN"/>
    <property type="match status" value="1"/>
</dbReference>
<dbReference type="AlphaFoldDB" id="A0A9W9ZIY1"/>
<gene>
    <name evidence="5" type="ORF">OS493_034188</name>
</gene>
<proteinExistence type="predicted"/>
<dbReference type="GO" id="GO:0004672">
    <property type="term" value="F:protein kinase activity"/>
    <property type="evidence" value="ECO:0007669"/>
    <property type="project" value="InterPro"/>
</dbReference>
<evidence type="ECO:0000259" key="4">
    <source>
        <dbReference type="PROSITE" id="PS50011"/>
    </source>
</evidence>
<dbReference type="Pfam" id="PF00069">
    <property type="entry name" value="Pkinase"/>
    <property type="match status" value="1"/>
</dbReference>
<dbReference type="PROSITE" id="PS00108">
    <property type="entry name" value="PROTEIN_KINASE_ST"/>
    <property type="match status" value="1"/>
</dbReference>
<keyword evidence="2" id="KW-0067">ATP-binding</keyword>
<dbReference type="InterPro" id="IPR011009">
    <property type="entry name" value="Kinase-like_dom_sf"/>
</dbReference>
<dbReference type="InterPro" id="IPR008271">
    <property type="entry name" value="Ser/Thr_kinase_AS"/>
</dbReference>
<evidence type="ECO:0000256" key="2">
    <source>
        <dbReference type="ARBA" id="ARBA00022840"/>
    </source>
</evidence>
<dbReference type="InterPro" id="IPR000719">
    <property type="entry name" value="Prot_kinase_dom"/>
</dbReference>
<feature type="coiled-coil region" evidence="3">
    <location>
        <begin position="14"/>
        <end position="90"/>
    </location>
</feature>
<dbReference type="GO" id="GO:0005524">
    <property type="term" value="F:ATP binding"/>
    <property type="evidence" value="ECO:0007669"/>
    <property type="project" value="UniProtKB-KW"/>
</dbReference>
<dbReference type="SMART" id="SM00220">
    <property type="entry name" value="S_TKc"/>
    <property type="match status" value="1"/>
</dbReference>
<sequence>MDDSEWAGQLRYQLQKLSTENSHLREINARYEQQLRKAEEQLNAAGSAAKSHDEIIKNLQSKLHQVSSQNSLLEEQRNALMQQMQSEKIRNHVQQTSGVIPWEKVVVNKNDILGQGSCGIVYKGTFGSDEVAVKELLQQTAESRILFEREIRIMAQCRHPNLVLIMGVTNHRENPLLVTELLHCDLRTLIEQQKGLKFEYVTSLSLDVAKGLGYLHAHNPPIIHRDVKTDNILVEKRGNTGKAKLSDFGTANFYTPSMTPNRGTVMYAAPEVLTYNFQSPQMDVYSFGWVVQEMCTGNRPGPRDMIQQQIELVFNTNLKQLVSVTIRNNPLERPTMDKVIEVLKGLSSTST</sequence>
<evidence type="ECO:0000313" key="5">
    <source>
        <dbReference type="EMBL" id="KAJ7382552.1"/>
    </source>
</evidence>
<dbReference type="SUPFAM" id="SSF56112">
    <property type="entry name" value="Protein kinase-like (PK-like)"/>
    <property type="match status" value="1"/>
</dbReference>
<keyword evidence="3" id="KW-0175">Coiled coil</keyword>
<keyword evidence="6" id="KW-1185">Reference proteome</keyword>